<comment type="caution">
    <text evidence="1">The sequence shown here is derived from an EMBL/GenBank/DDBJ whole genome shotgun (WGS) entry which is preliminary data.</text>
</comment>
<dbReference type="AlphaFoldDB" id="A0AAD6Z9Y9"/>
<reference evidence="1" key="1">
    <citation type="submission" date="2023-03" db="EMBL/GenBank/DDBJ databases">
        <title>Massive genome expansion in bonnet fungi (Mycena s.s.) driven by repeated elements and novel gene families across ecological guilds.</title>
        <authorList>
            <consortium name="Lawrence Berkeley National Laboratory"/>
            <person name="Harder C.B."/>
            <person name="Miyauchi S."/>
            <person name="Viragh M."/>
            <person name="Kuo A."/>
            <person name="Thoen E."/>
            <person name="Andreopoulos B."/>
            <person name="Lu D."/>
            <person name="Skrede I."/>
            <person name="Drula E."/>
            <person name="Henrissat B."/>
            <person name="Morin E."/>
            <person name="Kohler A."/>
            <person name="Barry K."/>
            <person name="LaButti K."/>
            <person name="Morin E."/>
            <person name="Salamov A."/>
            <person name="Lipzen A."/>
            <person name="Mereny Z."/>
            <person name="Hegedus B."/>
            <person name="Baldrian P."/>
            <person name="Stursova M."/>
            <person name="Weitz H."/>
            <person name="Taylor A."/>
            <person name="Grigoriev I.V."/>
            <person name="Nagy L.G."/>
            <person name="Martin F."/>
            <person name="Kauserud H."/>
        </authorList>
    </citation>
    <scope>NUCLEOTIDE SEQUENCE</scope>
    <source>
        <strain evidence="1">CBHHK002</strain>
    </source>
</reference>
<keyword evidence="2" id="KW-1185">Reference proteome</keyword>
<name>A0AAD6Z9Y9_9AGAR</name>
<evidence type="ECO:0000313" key="1">
    <source>
        <dbReference type="EMBL" id="KAJ7312776.1"/>
    </source>
</evidence>
<protein>
    <submittedName>
        <fullName evidence="1">Uncharacterized protein</fullName>
    </submittedName>
</protein>
<sequence length="189" mass="20746">MLGRPPLLLLDSLVPKLHSYRRQSVPPTCGSVTTLPIGPTSPIWRSVATETISSSSSVKSCVFWMGWQRIRMLRNSRYASSDFGGQSAPGISHCGGVIWPTCGNPSAHWFRFYITMPLFYITQEAGRLLCGLPTSFLSGIELISVRGIAELSVLKAAVKFRILSPAHPSKRGRAELMRLQEFKSLVPGA</sequence>
<dbReference type="Proteomes" id="UP001218218">
    <property type="component" value="Unassembled WGS sequence"/>
</dbReference>
<gene>
    <name evidence="1" type="ORF">DFH08DRAFT_821939</name>
</gene>
<organism evidence="1 2">
    <name type="scientific">Mycena albidolilacea</name>
    <dbReference type="NCBI Taxonomy" id="1033008"/>
    <lineage>
        <taxon>Eukaryota</taxon>
        <taxon>Fungi</taxon>
        <taxon>Dikarya</taxon>
        <taxon>Basidiomycota</taxon>
        <taxon>Agaricomycotina</taxon>
        <taxon>Agaricomycetes</taxon>
        <taxon>Agaricomycetidae</taxon>
        <taxon>Agaricales</taxon>
        <taxon>Marasmiineae</taxon>
        <taxon>Mycenaceae</taxon>
        <taxon>Mycena</taxon>
    </lineage>
</organism>
<proteinExistence type="predicted"/>
<dbReference type="EMBL" id="JARIHO010000070">
    <property type="protein sequence ID" value="KAJ7312776.1"/>
    <property type="molecule type" value="Genomic_DNA"/>
</dbReference>
<accession>A0AAD6Z9Y9</accession>
<evidence type="ECO:0000313" key="2">
    <source>
        <dbReference type="Proteomes" id="UP001218218"/>
    </source>
</evidence>